<name>A0ABV6B6R8_9DEIO</name>
<keyword evidence="2" id="KW-1185">Reference proteome</keyword>
<comment type="caution">
    <text evidence="1">The sequence shown here is derived from an EMBL/GenBank/DDBJ whole genome shotgun (WGS) entry which is preliminary data.</text>
</comment>
<evidence type="ECO:0008006" key="3">
    <source>
        <dbReference type="Google" id="ProtNLM"/>
    </source>
</evidence>
<reference evidence="1 2" key="1">
    <citation type="submission" date="2024-09" db="EMBL/GenBank/DDBJ databases">
        <authorList>
            <person name="Sun Q."/>
            <person name="Mori K."/>
        </authorList>
    </citation>
    <scope>NUCLEOTIDE SEQUENCE [LARGE SCALE GENOMIC DNA]</scope>
    <source>
        <strain evidence="1 2">JCM 13503</strain>
    </source>
</reference>
<dbReference type="EMBL" id="JBHLYR010000091">
    <property type="protein sequence ID" value="MFB9995461.1"/>
    <property type="molecule type" value="Genomic_DNA"/>
</dbReference>
<evidence type="ECO:0000313" key="2">
    <source>
        <dbReference type="Proteomes" id="UP001589733"/>
    </source>
</evidence>
<gene>
    <name evidence="1" type="ORF">ACFFLM_26360</name>
</gene>
<protein>
    <recommendedName>
        <fullName evidence="3">Transcriptional regulator</fullName>
    </recommendedName>
</protein>
<evidence type="ECO:0000313" key="1">
    <source>
        <dbReference type="EMBL" id="MFB9995461.1"/>
    </source>
</evidence>
<organism evidence="1 2">
    <name type="scientific">Deinococcus oregonensis</name>
    <dbReference type="NCBI Taxonomy" id="1805970"/>
    <lineage>
        <taxon>Bacteria</taxon>
        <taxon>Thermotogati</taxon>
        <taxon>Deinococcota</taxon>
        <taxon>Deinococci</taxon>
        <taxon>Deinococcales</taxon>
        <taxon>Deinococcaceae</taxon>
        <taxon>Deinococcus</taxon>
    </lineage>
</organism>
<proteinExistence type="predicted"/>
<accession>A0ABV6B6R8</accession>
<dbReference type="Proteomes" id="UP001589733">
    <property type="component" value="Unassembled WGS sequence"/>
</dbReference>
<dbReference type="RefSeq" id="WP_380017417.1">
    <property type="nucleotide sequence ID" value="NZ_JBHLYR010000091.1"/>
</dbReference>
<sequence>MTELEVAILIQLARRYIQLPDPKWDAAACADASQKTTEEVQQALKNLRSSHLISGHMQPGGQVVGRPAATPQGIRKLMLLPIDEESLLDNFASVRADVIEYLLEHGPSSVQALQEPTGRTSKQLQPYLRLMGAMGHLTPLLRAGGRITSVSLGEVAAISRRVISRTEGERKGF</sequence>